<accession>H2ZUH2</accession>
<feature type="transmembrane region" description="Helical" evidence="9">
    <location>
        <begin position="283"/>
        <end position="301"/>
    </location>
</feature>
<keyword evidence="12" id="KW-1185">Reference proteome</keyword>
<evidence type="ECO:0000313" key="11">
    <source>
        <dbReference type="Ensembl" id="ENSLACP00000001043.1"/>
    </source>
</evidence>
<dbReference type="OMA" id="CLSHEHE"/>
<evidence type="ECO:0000256" key="8">
    <source>
        <dbReference type="ARBA" id="ARBA00025736"/>
    </source>
</evidence>
<comment type="similarity">
    <text evidence="8">Belongs to the chemokine-like receptor (CMKLR) family.</text>
</comment>
<feature type="transmembrane region" description="Helical" evidence="9">
    <location>
        <begin position="234"/>
        <end position="253"/>
    </location>
</feature>
<dbReference type="eggNOG" id="KOG3656">
    <property type="taxonomic scope" value="Eukaryota"/>
</dbReference>
<keyword evidence="5 9" id="KW-0472">Membrane</keyword>
<dbReference type="PRINTS" id="PR02108">
    <property type="entry name" value="MRGPCRFAMILY"/>
</dbReference>
<feature type="transmembrane region" description="Helical" evidence="9">
    <location>
        <begin position="155"/>
        <end position="174"/>
    </location>
</feature>
<dbReference type="InterPro" id="IPR017452">
    <property type="entry name" value="GPCR_Rhodpsn_7TM"/>
</dbReference>
<reference evidence="11" key="3">
    <citation type="submission" date="2025-09" db="UniProtKB">
        <authorList>
            <consortium name="Ensembl"/>
        </authorList>
    </citation>
    <scope>IDENTIFICATION</scope>
</reference>
<evidence type="ECO:0000259" key="10">
    <source>
        <dbReference type="PROSITE" id="PS50262"/>
    </source>
</evidence>
<sequence>QITWNMSLLNTLVSTSTISSITTQAVGSSSNWDHTTFEIVISFILFLIGVPLNSMVICFLGCKIKRNLYATFLLHLSIADFCYLSLSILGRLTYLLKFSWSLGPIACQLDSFFTSTHYYACSFLLVVISAFRCCSVASPLWFRVRVNQPHWLTKLTCLMVWLLAFTLSSPHLVYTKVLQSGNMTVCGEMEMEVNTWEIILEGVVGFFFPLVLIIACNTYILVTVRRNVTLHSSRLYKLILATTLAFVLCWLPFHCFRMMQHANRSNSTSSTQASKSLETGARYSVLLVYTNSAINPLIYVFSSGRIDRSLRLNTIFQRVFREEMSSERRAQETTRTEQ</sequence>
<reference evidence="11" key="2">
    <citation type="submission" date="2025-08" db="UniProtKB">
        <authorList>
            <consortium name="Ensembl"/>
        </authorList>
    </citation>
    <scope>IDENTIFICATION</scope>
</reference>
<dbReference type="GO" id="GO:0004930">
    <property type="term" value="F:G protein-coupled receptor activity"/>
    <property type="evidence" value="ECO:0007669"/>
    <property type="project" value="UniProtKB-KW"/>
</dbReference>
<proteinExistence type="inferred from homology"/>
<protein>
    <recommendedName>
        <fullName evidence="10">G-protein coupled receptors family 1 profile domain-containing protein</fullName>
    </recommendedName>
</protein>
<dbReference type="HOGENOM" id="CLU_009579_8_3_1"/>
<dbReference type="GeneTree" id="ENSGT01140000282544"/>
<keyword evidence="7" id="KW-0807">Transducer</keyword>
<dbReference type="Proteomes" id="UP000008672">
    <property type="component" value="Unassembled WGS sequence"/>
</dbReference>
<dbReference type="GO" id="GO:0007200">
    <property type="term" value="P:phospholipase C-activating G protein-coupled receptor signaling pathway"/>
    <property type="evidence" value="ECO:0007669"/>
    <property type="project" value="TreeGrafter"/>
</dbReference>
<dbReference type="InterPro" id="IPR000276">
    <property type="entry name" value="GPCR_Rhodpsn"/>
</dbReference>
<dbReference type="GO" id="GO:0007204">
    <property type="term" value="P:positive regulation of cytosolic calcium ion concentration"/>
    <property type="evidence" value="ECO:0007669"/>
    <property type="project" value="TreeGrafter"/>
</dbReference>
<keyword evidence="4" id="KW-0297">G-protein coupled receptor</keyword>
<feature type="transmembrane region" description="Helical" evidence="9">
    <location>
        <begin position="39"/>
        <end position="60"/>
    </location>
</feature>
<dbReference type="PANTHER" id="PTHR24225:SF52">
    <property type="entry name" value="C3A ANAPHYLATOXIN CHEMOTACTIC RECEPTOR-LIKE"/>
    <property type="match status" value="1"/>
</dbReference>
<evidence type="ECO:0000256" key="1">
    <source>
        <dbReference type="ARBA" id="ARBA00004141"/>
    </source>
</evidence>
<dbReference type="Pfam" id="PF00001">
    <property type="entry name" value="7tm_1"/>
    <property type="match status" value="1"/>
</dbReference>
<feature type="transmembrane region" description="Helical" evidence="9">
    <location>
        <begin position="198"/>
        <end position="222"/>
    </location>
</feature>
<evidence type="ECO:0000256" key="9">
    <source>
        <dbReference type="SAM" id="Phobius"/>
    </source>
</evidence>
<dbReference type="GO" id="GO:0006954">
    <property type="term" value="P:inflammatory response"/>
    <property type="evidence" value="ECO:0007669"/>
    <property type="project" value="TreeGrafter"/>
</dbReference>
<keyword evidence="6" id="KW-0675">Receptor</keyword>
<comment type="subcellular location">
    <subcellularLocation>
        <location evidence="1">Membrane</location>
        <topology evidence="1">Multi-pass membrane protein</topology>
    </subcellularLocation>
</comment>
<evidence type="ECO:0000256" key="4">
    <source>
        <dbReference type="ARBA" id="ARBA00023040"/>
    </source>
</evidence>
<evidence type="ECO:0000256" key="7">
    <source>
        <dbReference type="ARBA" id="ARBA00023224"/>
    </source>
</evidence>
<dbReference type="InParanoid" id="H2ZUH2"/>
<dbReference type="AlphaFoldDB" id="H2ZUH2"/>
<reference evidence="12" key="1">
    <citation type="submission" date="2011-08" db="EMBL/GenBank/DDBJ databases">
        <title>The draft genome of Latimeria chalumnae.</title>
        <authorList>
            <person name="Di Palma F."/>
            <person name="Alfoldi J."/>
            <person name="Johnson J."/>
            <person name="Berlin A."/>
            <person name="Gnerre S."/>
            <person name="Jaffe D."/>
            <person name="MacCallum I."/>
            <person name="Young S."/>
            <person name="Walker B.J."/>
            <person name="Lander E."/>
            <person name="Lindblad-Toh K."/>
        </authorList>
    </citation>
    <scope>NUCLEOTIDE SEQUENCE [LARGE SCALE GENOMIC DNA]</scope>
    <source>
        <strain evidence="12">Wild caught</strain>
    </source>
</reference>
<keyword evidence="2 9" id="KW-0812">Transmembrane</keyword>
<dbReference type="EMBL" id="AFYH01268899">
    <property type="status" value="NOT_ANNOTATED_CDS"/>
    <property type="molecule type" value="Genomic_DNA"/>
</dbReference>
<dbReference type="GO" id="GO:0004878">
    <property type="term" value="F:complement component C5a receptor activity"/>
    <property type="evidence" value="ECO:0007669"/>
    <property type="project" value="TreeGrafter"/>
</dbReference>
<evidence type="ECO:0000313" key="12">
    <source>
        <dbReference type="Proteomes" id="UP000008672"/>
    </source>
</evidence>
<name>H2ZUH2_LATCH</name>
<dbReference type="PROSITE" id="PS50262">
    <property type="entry name" value="G_PROTEIN_RECEP_F1_2"/>
    <property type="match status" value="1"/>
</dbReference>
<dbReference type="InterPro" id="IPR000826">
    <property type="entry name" value="Formyl_rcpt-rel"/>
</dbReference>
<feature type="domain" description="G-protein coupled receptors family 1 profile" evidence="10">
    <location>
        <begin position="52"/>
        <end position="299"/>
    </location>
</feature>
<feature type="transmembrane region" description="Helical" evidence="9">
    <location>
        <begin position="116"/>
        <end position="134"/>
    </location>
</feature>
<dbReference type="PRINTS" id="PR00237">
    <property type="entry name" value="GPCRRHODOPSN"/>
</dbReference>
<evidence type="ECO:0000256" key="6">
    <source>
        <dbReference type="ARBA" id="ARBA00023170"/>
    </source>
</evidence>
<feature type="transmembrane region" description="Helical" evidence="9">
    <location>
        <begin position="72"/>
        <end position="96"/>
    </location>
</feature>
<dbReference type="PANTHER" id="PTHR24225">
    <property type="entry name" value="CHEMOTACTIC RECEPTOR"/>
    <property type="match status" value="1"/>
</dbReference>
<organism evidence="11 12">
    <name type="scientific">Latimeria chalumnae</name>
    <name type="common">Coelacanth</name>
    <dbReference type="NCBI Taxonomy" id="7897"/>
    <lineage>
        <taxon>Eukaryota</taxon>
        <taxon>Metazoa</taxon>
        <taxon>Chordata</taxon>
        <taxon>Craniata</taxon>
        <taxon>Vertebrata</taxon>
        <taxon>Euteleostomi</taxon>
        <taxon>Coelacanthiformes</taxon>
        <taxon>Coelacanthidae</taxon>
        <taxon>Latimeria</taxon>
    </lineage>
</organism>
<dbReference type="GO" id="GO:0005886">
    <property type="term" value="C:plasma membrane"/>
    <property type="evidence" value="ECO:0007669"/>
    <property type="project" value="TreeGrafter"/>
</dbReference>
<evidence type="ECO:0000256" key="2">
    <source>
        <dbReference type="ARBA" id="ARBA00022692"/>
    </source>
</evidence>
<dbReference type="Ensembl" id="ENSLACT00000001053.1">
    <property type="protein sequence ID" value="ENSLACP00000001043.1"/>
    <property type="gene ID" value="ENSLACG00000000933.1"/>
</dbReference>
<dbReference type="FunCoup" id="H2ZUH2">
    <property type="interactions" value="647"/>
</dbReference>
<keyword evidence="3 9" id="KW-1133">Transmembrane helix</keyword>
<evidence type="ECO:0000256" key="3">
    <source>
        <dbReference type="ARBA" id="ARBA00022989"/>
    </source>
</evidence>
<dbReference type="InterPro" id="IPR026234">
    <property type="entry name" value="MRGPCRFAMILY"/>
</dbReference>
<dbReference type="SUPFAM" id="SSF81321">
    <property type="entry name" value="Family A G protein-coupled receptor-like"/>
    <property type="match status" value="1"/>
</dbReference>
<evidence type="ECO:0000256" key="5">
    <source>
        <dbReference type="ARBA" id="ARBA00023136"/>
    </source>
</evidence>
<dbReference type="Gene3D" id="1.20.1070.10">
    <property type="entry name" value="Rhodopsin 7-helix transmembrane proteins"/>
    <property type="match status" value="1"/>
</dbReference>